<evidence type="ECO:0000256" key="1">
    <source>
        <dbReference type="SAM" id="MobiDB-lite"/>
    </source>
</evidence>
<dbReference type="Pfam" id="PF00990">
    <property type="entry name" value="GGDEF"/>
    <property type="match status" value="1"/>
</dbReference>
<evidence type="ECO:0000313" key="4">
    <source>
        <dbReference type="Proteomes" id="UP000321234"/>
    </source>
</evidence>
<feature type="region of interest" description="Disordered" evidence="1">
    <location>
        <begin position="477"/>
        <end position="497"/>
    </location>
</feature>
<dbReference type="InterPro" id="IPR050469">
    <property type="entry name" value="Diguanylate_Cyclase"/>
</dbReference>
<dbReference type="PROSITE" id="PS50887">
    <property type="entry name" value="GGDEF"/>
    <property type="match status" value="1"/>
</dbReference>
<dbReference type="AlphaFoldDB" id="A0A5C8ZDN9"/>
<dbReference type="SUPFAM" id="SSF55781">
    <property type="entry name" value="GAF domain-like"/>
    <property type="match status" value="1"/>
</dbReference>
<organism evidence="3 4">
    <name type="scientific">Quadrisphaera setariae</name>
    <dbReference type="NCBI Taxonomy" id="2593304"/>
    <lineage>
        <taxon>Bacteria</taxon>
        <taxon>Bacillati</taxon>
        <taxon>Actinomycetota</taxon>
        <taxon>Actinomycetes</taxon>
        <taxon>Kineosporiales</taxon>
        <taxon>Kineosporiaceae</taxon>
        <taxon>Quadrisphaera</taxon>
    </lineage>
</organism>
<comment type="caution">
    <text evidence="3">The sequence shown here is derived from an EMBL/GenBank/DDBJ whole genome shotgun (WGS) entry which is preliminary data.</text>
</comment>
<reference evidence="3 4" key="1">
    <citation type="submission" date="2019-07" db="EMBL/GenBank/DDBJ databases">
        <title>Quadrisphaera sp. strain DD2A genome sequencing and assembly.</title>
        <authorList>
            <person name="Kim I."/>
        </authorList>
    </citation>
    <scope>NUCLEOTIDE SEQUENCE [LARGE SCALE GENOMIC DNA]</scope>
    <source>
        <strain evidence="3 4">DD2A</strain>
    </source>
</reference>
<dbReference type="PANTHER" id="PTHR45138">
    <property type="entry name" value="REGULATORY COMPONENTS OF SENSORY TRANSDUCTION SYSTEM"/>
    <property type="match status" value="1"/>
</dbReference>
<feature type="domain" description="GGDEF" evidence="2">
    <location>
        <begin position="365"/>
        <end position="493"/>
    </location>
</feature>
<dbReference type="GO" id="GO:0052621">
    <property type="term" value="F:diguanylate cyclase activity"/>
    <property type="evidence" value="ECO:0007669"/>
    <property type="project" value="TreeGrafter"/>
</dbReference>
<dbReference type="OrthoDB" id="5192946at2"/>
<dbReference type="InterPro" id="IPR029787">
    <property type="entry name" value="Nucleotide_cyclase"/>
</dbReference>
<dbReference type="InterPro" id="IPR043128">
    <property type="entry name" value="Rev_trsase/Diguanyl_cyclase"/>
</dbReference>
<dbReference type="GO" id="GO:0005886">
    <property type="term" value="C:plasma membrane"/>
    <property type="evidence" value="ECO:0007669"/>
    <property type="project" value="TreeGrafter"/>
</dbReference>
<dbReference type="CDD" id="cd01949">
    <property type="entry name" value="GGDEF"/>
    <property type="match status" value="1"/>
</dbReference>
<dbReference type="Gene3D" id="3.30.70.270">
    <property type="match status" value="1"/>
</dbReference>
<dbReference type="SUPFAM" id="SSF55073">
    <property type="entry name" value="Nucleotide cyclase"/>
    <property type="match status" value="1"/>
</dbReference>
<dbReference type="InterPro" id="IPR000160">
    <property type="entry name" value="GGDEF_dom"/>
</dbReference>
<dbReference type="PANTHER" id="PTHR45138:SF9">
    <property type="entry name" value="DIGUANYLATE CYCLASE DGCM-RELATED"/>
    <property type="match status" value="1"/>
</dbReference>
<sequence length="497" mass="49845">MHASSDPSASAAALAASVGADDALLLRPGPDGRWVHVAGLGPGGTPSTASSSAGAEDDDLLARAVRSGAVVRVLAVEPAHVVAGYRAATAALVACRDDAVLVLGASGRSERLLASSDGAVRTTAHHLVTVLEAASPLSSSSAAAAGLAVTGSVEGPVVDELRALHAVQELTGALRRSPSEAVERVAHVLLDALGCRLAAVWLDGGPAAVVRSATPPPGGGEGSSALERSDDAAVLAAARAAVAGPAPAAGGGPAGAPLRPEDGAVAVLVLPLGGAEHPGGPTGGVLAVRAGASAQPFSPLRRRIATQLVHTAGTVLAVVLARQKVEQQLSDTRLQLGRDALTDVGSRHRWDSELAAAQGLVDAGVPVAVALLDLDDLKRVNDSHGHAAGDELLRTCGAALRACLRDSSDVVARVGGDEFAVLVPRVGDVDALVARLRAGVEAARTADGIPLRVSVGAARAEPGRTVAEAVTAADAAMYEDKRRRREQRARSGERSGR</sequence>
<dbReference type="EMBL" id="VKAC01000009">
    <property type="protein sequence ID" value="TXR55281.1"/>
    <property type="molecule type" value="Genomic_DNA"/>
</dbReference>
<dbReference type="GO" id="GO:0043709">
    <property type="term" value="P:cell adhesion involved in single-species biofilm formation"/>
    <property type="evidence" value="ECO:0007669"/>
    <property type="project" value="TreeGrafter"/>
</dbReference>
<proteinExistence type="predicted"/>
<dbReference type="NCBIfam" id="TIGR00254">
    <property type="entry name" value="GGDEF"/>
    <property type="match status" value="1"/>
</dbReference>
<evidence type="ECO:0000259" key="2">
    <source>
        <dbReference type="PROSITE" id="PS50887"/>
    </source>
</evidence>
<evidence type="ECO:0000313" key="3">
    <source>
        <dbReference type="EMBL" id="TXR55281.1"/>
    </source>
</evidence>
<dbReference type="GO" id="GO:1902201">
    <property type="term" value="P:negative regulation of bacterial-type flagellum-dependent cell motility"/>
    <property type="evidence" value="ECO:0007669"/>
    <property type="project" value="TreeGrafter"/>
</dbReference>
<keyword evidence="4" id="KW-1185">Reference proteome</keyword>
<dbReference type="RefSeq" id="WP_147927287.1">
    <property type="nucleotide sequence ID" value="NZ_VKAC01000009.1"/>
</dbReference>
<gene>
    <name evidence="3" type="ORF">FMM08_15535</name>
</gene>
<dbReference type="SMART" id="SM00267">
    <property type="entry name" value="GGDEF"/>
    <property type="match status" value="1"/>
</dbReference>
<protein>
    <submittedName>
        <fullName evidence="3">GGDEF domain-containing protein</fullName>
    </submittedName>
</protein>
<feature type="compositionally biased region" description="Basic and acidic residues" evidence="1">
    <location>
        <begin position="488"/>
        <end position="497"/>
    </location>
</feature>
<dbReference type="Proteomes" id="UP000321234">
    <property type="component" value="Unassembled WGS sequence"/>
</dbReference>
<name>A0A5C8ZDN9_9ACTN</name>
<accession>A0A5C8ZDN9</accession>